<dbReference type="RefSeq" id="WP_190129249.1">
    <property type="nucleotide sequence ID" value="NZ_BNBD01000003.1"/>
</dbReference>
<dbReference type="GO" id="GO:0004066">
    <property type="term" value="F:asparagine synthase (glutamine-hydrolyzing) activity"/>
    <property type="evidence" value="ECO:0007669"/>
    <property type="project" value="UniProtKB-EC"/>
</dbReference>
<gene>
    <name evidence="6" type="primary">asnB</name>
    <name evidence="6" type="ORF">GCM10010218_21350</name>
</gene>
<dbReference type="Pfam" id="PF00733">
    <property type="entry name" value="Asn_synthase"/>
    <property type="match status" value="1"/>
</dbReference>
<dbReference type="PANTHER" id="PTHR43284:SF1">
    <property type="entry name" value="ASPARAGINE SYNTHETASE"/>
    <property type="match status" value="1"/>
</dbReference>
<proteinExistence type="predicted"/>
<dbReference type="Gene3D" id="3.40.50.620">
    <property type="entry name" value="HUPs"/>
    <property type="match status" value="1"/>
</dbReference>
<dbReference type="AlphaFoldDB" id="A0A919ECX0"/>
<name>A0A919ECX0_9ACTN</name>
<evidence type="ECO:0000256" key="1">
    <source>
        <dbReference type="ARBA" id="ARBA00005187"/>
    </source>
</evidence>
<dbReference type="EMBL" id="BNBD01000003">
    <property type="protein sequence ID" value="GHF39759.1"/>
    <property type="molecule type" value="Genomic_DNA"/>
</dbReference>
<keyword evidence="3" id="KW-0028">Amino-acid biosynthesis</keyword>
<evidence type="ECO:0000256" key="2">
    <source>
        <dbReference type="ARBA" id="ARBA00012737"/>
    </source>
</evidence>
<keyword evidence="7" id="KW-1185">Reference proteome</keyword>
<keyword evidence="3" id="KW-0061">Asparagine biosynthesis</keyword>
<dbReference type="SUPFAM" id="SSF52402">
    <property type="entry name" value="Adenine nucleotide alpha hydrolases-like"/>
    <property type="match status" value="1"/>
</dbReference>
<comment type="pathway">
    <text evidence="1">Amino-acid biosynthesis; L-asparagine biosynthesis; L-asparagine from L-aspartate (L-Gln route): step 1/1.</text>
</comment>
<organism evidence="6 7">
    <name type="scientific">Streptomyces mashuensis</name>
    <dbReference type="NCBI Taxonomy" id="33904"/>
    <lineage>
        <taxon>Bacteria</taxon>
        <taxon>Bacillati</taxon>
        <taxon>Actinomycetota</taxon>
        <taxon>Actinomycetes</taxon>
        <taxon>Kitasatosporales</taxon>
        <taxon>Streptomycetaceae</taxon>
        <taxon>Streptomyces</taxon>
    </lineage>
</organism>
<protein>
    <recommendedName>
        <fullName evidence="2">asparagine synthase (glutamine-hydrolyzing)</fullName>
        <ecNumber evidence="2">6.3.5.4</ecNumber>
    </recommendedName>
</protein>
<evidence type="ECO:0000313" key="6">
    <source>
        <dbReference type="EMBL" id="GHF39759.1"/>
    </source>
</evidence>
<comment type="catalytic activity">
    <reaction evidence="4">
        <text>L-aspartate + L-glutamine + ATP + H2O = L-asparagine + L-glutamate + AMP + diphosphate + H(+)</text>
        <dbReference type="Rhea" id="RHEA:12228"/>
        <dbReference type="ChEBI" id="CHEBI:15377"/>
        <dbReference type="ChEBI" id="CHEBI:15378"/>
        <dbReference type="ChEBI" id="CHEBI:29985"/>
        <dbReference type="ChEBI" id="CHEBI:29991"/>
        <dbReference type="ChEBI" id="CHEBI:30616"/>
        <dbReference type="ChEBI" id="CHEBI:33019"/>
        <dbReference type="ChEBI" id="CHEBI:58048"/>
        <dbReference type="ChEBI" id="CHEBI:58359"/>
        <dbReference type="ChEBI" id="CHEBI:456215"/>
        <dbReference type="EC" id="6.3.5.4"/>
    </reaction>
</comment>
<dbReference type="InterPro" id="IPR029055">
    <property type="entry name" value="Ntn_hydrolases_N"/>
</dbReference>
<reference evidence="6" key="1">
    <citation type="journal article" date="2014" name="Int. J. Syst. Evol. Microbiol.">
        <title>Complete genome sequence of Corynebacterium casei LMG S-19264T (=DSM 44701T), isolated from a smear-ripened cheese.</title>
        <authorList>
            <consortium name="US DOE Joint Genome Institute (JGI-PGF)"/>
            <person name="Walter F."/>
            <person name="Albersmeier A."/>
            <person name="Kalinowski J."/>
            <person name="Ruckert C."/>
        </authorList>
    </citation>
    <scope>NUCLEOTIDE SEQUENCE</scope>
    <source>
        <strain evidence="6">JCM 4059</strain>
    </source>
</reference>
<dbReference type="InterPro" id="IPR051786">
    <property type="entry name" value="ASN_synthetase/amidase"/>
</dbReference>
<dbReference type="InterPro" id="IPR014729">
    <property type="entry name" value="Rossmann-like_a/b/a_fold"/>
</dbReference>
<accession>A0A919ECX0</accession>
<evidence type="ECO:0000259" key="5">
    <source>
        <dbReference type="Pfam" id="PF00733"/>
    </source>
</evidence>
<dbReference type="InterPro" id="IPR001962">
    <property type="entry name" value="Asn_synthase"/>
</dbReference>
<evidence type="ECO:0000256" key="4">
    <source>
        <dbReference type="ARBA" id="ARBA00048741"/>
    </source>
</evidence>
<dbReference type="PANTHER" id="PTHR43284">
    <property type="entry name" value="ASPARAGINE SYNTHETASE (GLUTAMINE-HYDROLYZING)"/>
    <property type="match status" value="1"/>
</dbReference>
<dbReference type="Proteomes" id="UP000638313">
    <property type="component" value="Unassembled WGS sequence"/>
</dbReference>
<evidence type="ECO:0000256" key="3">
    <source>
        <dbReference type="ARBA" id="ARBA00022888"/>
    </source>
</evidence>
<dbReference type="GO" id="GO:0006529">
    <property type="term" value="P:asparagine biosynthetic process"/>
    <property type="evidence" value="ECO:0007669"/>
    <property type="project" value="UniProtKB-KW"/>
</dbReference>
<dbReference type="EC" id="6.3.5.4" evidence="2"/>
<dbReference type="GO" id="GO:0005829">
    <property type="term" value="C:cytosol"/>
    <property type="evidence" value="ECO:0007669"/>
    <property type="project" value="TreeGrafter"/>
</dbReference>
<sequence length="619" mass="67245">MVGAATPHFVVLPDHESAAEAARRLPPGTESVLTHRSGRPWVAGRLVPGQVVVAEHGGTRLAVIGHSDVTEARLAEAAARVRAPRDLDRLGTTWAGSFHLVAHVGDRLHIQGSASGLRRVFHGRLDGLAFAADRADVLAALLGASLDRTALALRLLPSLPHPLADRTPWRNVTAVPPGTRLVLSPDGRHQTTARWWQAPEPVLSLEEGATELARALEAAVRARTRDTGTVTLDLSGGLDSTSLTMLAARERPGLTAFTMDNPDDADDDLHWAQKAAAHLPQMRHVVYPSHDLPGFFGGFFGADGSLLPLDALPDEPAVALSSAPRIRAVRDKAVAHGSRLHIDGFGGDQLLTGHPAYDHDLLRSRPLLALKRLRTLRALAGPAGGPAVPLRDLLDGRSYGSWLATEADALTRNSPAGPRRSSVFAWGGALQVPGWLTPEARHLIGEALRQTARTAHPLAPTRGRHGDLLEIQSVGRMIRQHHQLVDTTEFTQSSPFLDDRVLHVCLAVRPEQRATPWEFKPLIKTALAGVLPRELLTRRTKGDGGRIAAESFEKHRRELAGLFDSSHLAELGLVDPAPLRELFRRPYSARHHERTMPATLACELWIRTAQRPQPESQER</sequence>
<feature type="domain" description="Asparagine synthetase" evidence="5">
    <location>
        <begin position="211"/>
        <end position="607"/>
    </location>
</feature>
<comment type="caution">
    <text evidence="6">The sequence shown here is derived from an EMBL/GenBank/DDBJ whole genome shotgun (WGS) entry which is preliminary data.</text>
</comment>
<reference evidence="6" key="2">
    <citation type="submission" date="2020-09" db="EMBL/GenBank/DDBJ databases">
        <authorList>
            <person name="Sun Q."/>
            <person name="Ohkuma M."/>
        </authorList>
    </citation>
    <scope>NUCLEOTIDE SEQUENCE</scope>
    <source>
        <strain evidence="6">JCM 4059</strain>
    </source>
</reference>
<evidence type="ECO:0000313" key="7">
    <source>
        <dbReference type="Proteomes" id="UP000638313"/>
    </source>
</evidence>
<dbReference type="SUPFAM" id="SSF56235">
    <property type="entry name" value="N-terminal nucleophile aminohydrolases (Ntn hydrolases)"/>
    <property type="match status" value="1"/>
</dbReference>